<evidence type="ECO:0000256" key="6">
    <source>
        <dbReference type="ARBA" id="ARBA00022989"/>
    </source>
</evidence>
<dbReference type="Gene3D" id="3.30.1360.200">
    <property type="match status" value="1"/>
</dbReference>
<evidence type="ECO:0000313" key="15">
    <source>
        <dbReference type="EMBL" id="MEE2036508.1"/>
    </source>
</evidence>
<dbReference type="InterPro" id="IPR054384">
    <property type="entry name" value="SecDF_P1_head"/>
</dbReference>
<dbReference type="Pfam" id="PF22599">
    <property type="entry name" value="SecDF_P1_head"/>
    <property type="match status" value="1"/>
</dbReference>
<dbReference type="InterPro" id="IPR022646">
    <property type="entry name" value="SecD/SecF_CS"/>
</dbReference>
<feature type="transmembrane region" description="Helical" evidence="9">
    <location>
        <begin position="346"/>
        <end position="369"/>
    </location>
</feature>
<feature type="domain" description="SecDF P1 head subdomain" evidence="14">
    <location>
        <begin position="214"/>
        <end position="331"/>
    </location>
</feature>
<dbReference type="InterPro" id="IPR022813">
    <property type="entry name" value="SecD/SecF_arch_bac"/>
</dbReference>
<proteinExistence type="inferred from homology"/>
<evidence type="ECO:0000256" key="8">
    <source>
        <dbReference type="ARBA" id="ARBA00023136"/>
    </source>
</evidence>
<keyword evidence="6 9" id="KW-1133">Transmembrane helix</keyword>
<gene>
    <name evidence="9 15" type="primary">secD</name>
    <name evidence="10" type="synonym">secF</name>
    <name evidence="15" type="ORF">Q8791_04630</name>
</gene>
<feature type="transmembrane region" description="Helical" evidence="9">
    <location>
        <begin position="824"/>
        <end position="850"/>
    </location>
</feature>
<feature type="transmembrane region" description="Helical" evidence="9">
    <location>
        <begin position="12"/>
        <end position="31"/>
    </location>
</feature>
<dbReference type="RefSeq" id="WP_330090306.1">
    <property type="nucleotide sequence ID" value="NZ_JAUZMY010000003.1"/>
</dbReference>
<keyword evidence="2 9" id="KW-0813">Transport</keyword>
<comment type="caution">
    <text evidence="15">The sequence shown here is derived from an EMBL/GenBank/DDBJ whole genome shotgun (WGS) entry which is preliminary data.</text>
</comment>
<name>A0ABU7K2N3_9ACTN</name>
<dbReference type="Pfam" id="PF07549">
    <property type="entry name" value="Sec_GG"/>
    <property type="match status" value="2"/>
</dbReference>
<evidence type="ECO:0000259" key="13">
    <source>
        <dbReference type="Pfam" id="PF21760"/>
    </source>
</evidence>
<feature type="domain" description="Protein export membrane protein SecD/SecF C-terminal" evidence="12">
    <location>
        <begin position="668"/>
        <end position="852"/>
    </location>
</feature>
<feature type="transmembrane region" description="Helical" evidence="9">
    <location>
        <begin position="697"/>
        <end position="714"/>
    </location>
</feature>
<evidence type="ECO:0000313" key="16">
    <source>
        <dbReference type="Proteomes" id="UP001356095"/>
    </source>
</evidence>
<dbReference type="Pfam" id="PF02355">
    <property type="entry name" value="SecD_SecF_C"/>
    <property type="match status" value="2"/>
</dbReference>
<comment type="subcellular location">
    <subcellularLocation>
        <location evidence="1 9">Cell membrane</location>
        <topology evidence="1 9">Multi-pass membrane protein</topology>
    </subcellularLocation>
</comment>
<organism evidence="15 16">
    <name type="scientific">Nocardiopsis codii</name>
    <dbReference type="NCBI Taxonomy" id="3065942"/>
    <lineage>
        <taxon>Bacteria</taxon>
        <taxon>Bacillati</taxon>
        <taxon>Actinomycetota</taxon>
        <taxon>Actinomycetes</taxon>
        <taxon>Streptosporangiales</taxon>
        <taxon>Nocardiopsidaceae</taxon>
        <taxon>Nocardiopsis</taxon>
    </lineage>
</organism>
<evidence type="ECO:0000259" key="12">
    <source>
        <dbReference type="Pfam" id="PF02355"/>
    </source>
</evidence>
<feature type="transmembrane region" description="Helical" evidence="9">
    <location>
        <begin position="749"/>
        <end position="769"/>
    </location>
</feature>
<evidence type="ECO:0000256" key="5">
    <source>
        <dbReference type="ARBA" id="ARBA00022927"/>
    </source>
</evidence>
<comment type="caution">
    <text evidence="9">Lacks conserved residue(s) required for the propagation of feature annotation.</text>
</comment>
<dbReference type="NCBIfam" id="TIGR01129">
    <property type="entry name" value="secD"/>
    <property type="match status" value="1"/>
</dbReference>
<evidence type="ECO:0000259" key="14">
    <source>
        <dbReference type="Pfam" id="PF22599"/>
    </source>
</evidence>
<dbReference type="Gene3D" id="3.30.70.3220">
    <property type="match status" value="1"/>
</dbReference>
<feature type="transmembrane region" description="Helical" evidence="9">
    <location>
        <begin position="514"/>
        <end position="538"/>
    </location>
</feature>
<accession>A0ABU7K2N3</accession>
<evidence type="ECO:0000256" key="9">
    <source>
        <dbReference type="HAMAP-Rule" id="MF_01463"/>
    </source>
</evidence>
<comment type="similarity">
    <text evidence="10">Belongs to the SecD/SecF family. SecF subfamily.</text>
</comment>
<dbReference type="PANTHER" id="PTHR30081:SF1">
    <property type="entry name" value="PROTEIN TRANSLOCASE SUBUNIT SECD"/>
    <property type="match status" value="1"/>
</dbReference>
<feature type="transmembrane region" description="Helical" evidence="9">
    <location>
        <begin position="580"/>
        <end position="597"/>
    </location>
</feature>
<reference evidence="15 16" key="1">
    <citation type="submission" date="2023-08" db="EMBL/GenBank/DDBJ databases">
        <authorList>
            <person name="Girao M."/>
            <person name="Carvalho M.F."/>
        </authorList>
    </citation>
    <scope>NUCLEOTIDE SEQUENCE [LARGE SCALE GENOMIC DNA]</scope>
    <source>
        <strain evidence="15 16">CT-R113</strain>
    </source>
</reference>
<sequence length="885" mass="93378">MSSQTGAGARWTRALISLLVILVAFGAAWFIPPRLGLDLSGGTQIVLETQDGADGTAANSENTDQVVEVLRQRIDRLGVAEATMSRSGENRIIVELPGVQDPAEAAQIVGRTAQLSFHPVLGVGEQGGQGVQAPPAGDFANAPDAPADEARAPSDAEGAPEEGAEGGGEELTPEQLEELMGGMGGDPTGGQQPPAGPSAENPDDVAMTLPDADGTYLQLGDTAIRGDRVSSADAALDSVNRTQWTVNVNFRGEGRDQWAQLTGAAACYEQGDPRRRVAIVLDDQIISAPEVNPEIGCEVGMPGGSTSITSPTFTSETADELAVLIEGGSLPLPVTEVQRQTVGPTLGAAAIEASAIAALLGIAFTALYITLVYRLVGFLASVALAFYTLIAYGALVALGATLTLPGLAGFVLAIGMAIDANVLIFERAREEYQRQQRVYESNKSAGMRDATEDEASKAEAGALARRRRRAIPPNLEKAFVEGSRKAWSAVLDTNVTTLIAAALLFFFASGTVQGFGVTLSIGTIVSMFSALIIARVFVEWAVRRAVIRKHPAVSGLDKIGPIRTWLVEKNPDLMRHRGKGLVVAALIVLAAIAAPLVRDTNLGVEFTGGRVMEYQVTGDPISVDEARDIISGLNFPGSDTAVVQESGDSDIAVRTGDISDPEAASVTDALSEATGGVEMVSDELIGPSMGDELRNRALIALGAALALQMIYLAWRFRWSFGVSTMLSLAFNMLLVVGLFIWLGKPIDGVFLASILSVIGFTVNDTVVVFDRVRDEWARDEKSSFKEIANRAVLNTLPRTVNTTVGAWIILGFLVFLGGSSLQDFSIAMLVGLTTGVVSTVFVAVPLAVWLQKWDRTPPPHVIKDRKAKQKVAAKAARDADDGAVV</sequence>
<dbReference type="InterPro" id="IPR005791">
    <property type="entry name" value="SecD"/>
</dbReference>
<evidence type="ECO:0000256" key="2">
    <source>
        <dbReference type="ARBA" id="ARBA00022448"/>
    </source>
</evidence>
<dbReference type="HAMAP" id="MF_01463_B">
    <property type="entry name" value="SecD_B"/>
    <property type="match status" value="1"/>
</dbReference>
<dbReference type="NCBIfam" id="TIGR00966">
    <property type="entry name" value="transloc_SecF"/>
    <property type="match status" value="1"/>
</dbReference>
<evidence type="ECO:0000256" key="7">
    <source>
        <dbReference type="ARBA" id="ARBA00023010"/>
    </source>
</evidence>
<feature type="compositionally biased region" description="Acidic residues" evidence="11">
    <location>
        <begin position="158"/>
        <end position="177"/>
    </location>
</feature>
<dbReference type="SUPFAM" id="SSF82866">
    <property type="entry name" value="Multidrug efflux transporter AcrB transmembrane domain"/>
    <property type="match status" value="2"/>
</dbReference>
<evidence type="ECO:0000256" key="10">
    <source>
        <dbReference type="HAMAP-Rule" id="MF_01464"/>
    </source>
</evidence>
<dbReference type="InterPro" id="IPR048631">
    <property type="entry name" value="SecD_1st"/>
</dbReference>
<dbReference type="Gene3D" id="1.20.1640.10">
    <property type="entry name" value="Multidrug efflux transporter AcrB transmembrane domain"/>
    <property type="match status" value="2"/>
</dbReference>
<comment type="similarity">
    <text evidence="9">Belongs to the SecD/SecF family. SecD subfamily.</text>
</comment>
<dbReference type="InterPro" id="IPR022645">
    <property type="entry name" value="SecD/SecF_bac"/>
</dbReference>
<dbReference type="NCBIfam" id="NF009583">
    <property type="entry name" value="PRK13024.1-3"/>
    <property type="match status" value="1"/>
</dbReference>
<evidence type="ECO:0000256" key="4">
    <source>
        <dbReference type="ARBA" id="ARBA00022692"/>
    </source>
</evidence>
<comment type="subunit">
    <text evidence="10">Forms a complex with SecD. Part of the essential Sec protein translocation apparatus which comprises SecA, SecYEG and auxiliary proteins SecDF. Other proteins may also be involved.</text>
</comment>
<feature type="region of interest" description="Disordered" evidence="11">
    <location>
        <begin position="125"/>
        <end position="208"/>
    </location>
</feature>
<dbReference type="Pfam" id="PF21760">
    <property type="entry name" value="SecD_1st"/>
    <property type="match status" value="1"/>
</dbReference>
<evidence type="ECO:0000256" key="1">
    <source>
        <dbReference type="ARBA" id="ARBA00004651"/>
    </source>
</evidence>
<keyword evidence="8 9" id="KW-0472">Membrane</keyword>
<feature type="transmembrane region" description="Helical" evidence="9">
    <location>
        <begin position="726"/>
        <end position="743"/>
    </location>
</feature>
<feature type="transmembrane region" description="Helical" evidence="9">
    <location>
        <begin position="376"/>
        <end position="400"/>
    </location>
</feature>
<comment type="function">
    <text evidence="9">Part of the Sec protein translocase complex. Interacts with the SecYEG preprotein conducting channel. SecDF uses the proton motive force (PMF) to complete protein translocation after the ATP-dependent function of SecA.</text>
</comment>
<protein>
    <recommendedName>
        <fullName evidence="9 10">Multifunctional fusion protein</fullName>
    </recommendedName>
    <domain>
        <recommendedName>
            <fullName evidence="9">Protein translocase subunit SecD</fullName>
        </recommendedName>
    </domain>
    <domain>
        <recommendedName>
            <fullName evidence="10">Protein-export membrane protein SecF</fullName>
        </recommendedName>
    </domain>
</protein>
<feature type="transmembrane region" description="Helical" evidence="9">
    <location>
        <begin position="486"/>
        <end position="508"/>
    </location>
</feature>
<dbReference type="InterPro" id="IPR048634">
    <property type="entry name" value="SecD_SecF_C"/>
</dbReference>
<evidence type="ECO:0000256" key="11">
    <source>
        <dbReference type="SAM" id="MobiDB-lite"/>
    </source>
</evidence>
<feature type="domain" description="Protein export membrane protein SecD/SecF C-terminal" evidence="12">
    <location>
        <begin position="336"/>
        <end position="437"/>
    </location>
</feature>
<evidence type="ECO:0000256" key="3">
    <source>
        <dbReference type="ARBA" id="ARBA00022475"/>
    </source>
</evidence>
<dbReference type="HAMAP" id="MF_01464_B">
    <property type="entry name" value="SecF_B"/>
    <property type="match status" value="1"/>
</dbReference>
<keyword evidence="7 9" id="KW-0811">Translocation</keyword>
<keyword evidence="16" id="KW-1185">Reference proteome</keyword>
<dbReference type="EMBL" id="JAUZMY010000003">
    <property type="protein sequence ID" value="MEE2036508.1"/>
    <property type="molecule type" value="Genomic_DNA"/>
</dbReference>
<comment type="subunit">
    <text evidence="9">Forms a complex with SecF. Part of the essential Sec protein translocation apparatus which comprises SecA, SecYEG and auxiliary proteins SecDF. Other proteins may also be involved.</text>
</comment>
<feature type="domain" description="Protein translocase subunit SecDF P1" evidence="13">
    <location>
        <begin position="64"/>
        <end position="120"/>
    </location>
</feature>
<dbReference type="Proteomes" id="UP001356095">
    <property type="component" value="Unassembled WGS sequence"/>
</dbReference>
<keyword evidence="3 9" id="KW-1003">Cell membrane</keyword>
<feature type="transmembrane region" description="Helical" evidence="9">
    <location>
        <begin position="799"/>
        <end position="818"/>
    </location>
</feature>
<keyword evidence="4 9" id="KW-0812">Transmembrane</keyword>
<feature type="compositionally biased region" description="Low complexity" evidence="11">
    <location>
        <begin position="131"/>
        <end position="145"/>
    </location>
</feature>
<keyword evidence="5 9" id="KW-0653">Protein transport</keyword>
<dbReference type="PANTHER" id="PTHR30081">
    <property type="entry name" value="PROTEIN-EXPORT MEMBRANE PROTEIN SEC"/>
    <property type="match status" value="1"/>
</dbReference>
<dbReference type="PRINTS" id="PR01755">
    <property type="entry name" value="SECFTRNLCASE"/>
</dbReference>
<dbReference type="InterPro" id="IPR005665">
    <property type="entry name" value="SecF_bac"/>
</dbReference>
<feature type="transmembrane region" description="Helical" evidence="9">
    <location>
        <begin position="406"/>
        <end position="425"/>
    </location>
</feature>